<sequence length="80" mass="8854">MQAASRMGQLLPDLQRTATTLVHHGNTLADPRFWEGPKAQVFRSQIWPEVQRALIDLHADLTELAHGIAEINRRTAAAGS</sequence>
<reference evidence="1 2" key="1">
    <citation type="submission" date="2017-06" db="EMBL/GenBank/DDBJ databases">
        <authorList>
            <person name="Kim H.J."/>
            <person name="Triplett B.A."/>
        </authorList>
    </citation>
    <scope>NUCLEOTIDE SEQUENCE [LARGE SCALE GENOMIC DNA]</scope>
    <source>
        <strain evidence="1">FRACA_ARgP5</strain>
    </source>
</reference>
<organism evidence="1 2">
    <name type="scientific">Frankia canadensis</name>
    <dbReference type="NCBI Taxonomy" id="1836972"/>
    <lineage>
        <taxon>Bacteria</taxon>
        <taxon>Bacillati</taxon>
        <taxon>Actinomycetota</taxon>
        <taxon>Actinomycetes</taxon>
        <taxon>Frankiales</taxon>
        <taxon>Frankiaceae</taxon>
        <taxon>Frankia</taxon>
    </lineage>
</organism>
<protein>
    <recommendedName>
        <fullName evidence="3">Pyrophosphorylase</fullName>
    </recommendedName>
</protein>
<evidence type="ECO:0000313" key="1">
    <source>
        <dbReference type="EMBL" id="SNQ49979.1"/>
    </source>
</evidence>
<accession>A0A2I2KWE2</accession>
<proteinExistence type="predicted"/>
<dbReference type="Proteomes" id="UP000234331">
    <property type="component" value="Unassembled WGS sequence"/>
</dbReference>
<name>A0A2I2KWE2_9ACTN</name>
<evidence type="ECO:0000313" key="2">
    <source>
        <dbReference type="Proteomes" id="UP000234331"/>
    </source>
</evidence>
<dbReference type="EMBL" id="FZMO01000334">
    <property type="protein sequence ID" value="SNQ49979.1"/>
    <property type="molecule type" value="Genomic_DNA"/>
</dbReference>
<gene>
    <name evidence="1" type="ORF">FRACA_40007</name>
</gene>
<dbReference type="AlphaFoldDB" id="A0A2I2KWE2"/>
<keyword evidence="2" id="KW-1185">Reference proteome</keyword>
<evidence type="ECO:0008006" key="3">
    <source>
        <dbReference type="Google" id="ProtNLM"/>
    </source>
</evidence>